<evidence type="ECO:0000256" key="3">
    <source>
        <dbReference type="PROSITE-ProRule" id="PRU00708"/>
    </source>
</evidence>
<dbReference type="NCBIfam" id="TIGR00756">
    <property type="entry name" value="PPR"/>
    <property type="match status" value="2"/>
</dbReference>
<evidence type="ECO:0000256" key="1">
    <source>
        <dbReference type="ARBA" id="ARBA00022737"/>
    </source>
</evidence>
<dbReference type="OrthoDB" id="1487410at2759"/>
<dbReference type="InterPro" id="IPR002885">
    <property type="entry name" value="PPR_rpt"/>
</dbReference>
<dbReference type="PROSITE" id="PS51375">
    <property type="entry name" value="PPR"/>
    <property type="match status" value="2"/>
</dbReference>
<dbReference type="EMBL" id="SPHZ02000001">
    <property type="protein sequence ID" value="KAF0935277.1"/>
    <property type="molecule type" value="Genomic_DNA"/>
</dbReference>
<dbReference type="InterPro" id="IPR011990">
    <property type="entry name" value="TPR-like_helical_dom_sf"/>
</dbReference>
<dbReference type="Proteomes" id="UP000479710">
    <property type="component" value="Unassembled WGS sequence"/>
</dbReference>
<evidence type="ECO:0000313" key="4">
    <source>
        <dbReference type="EMBL" id="KAF0935277.1"/>
    </source>
</evidence>
<comment type="caution">
    <text evidence="4">The sequence shown here is derived from an EMBL/GenBank/DDBJ whole genome shotgun (WGS) entry which is preliminary data.</text>
</comment>
<name>A0A6G1FEE8_9ORYZ</name>
<dbReference type="GO" id="GO:0003723">
    <property type="term" value="F:RNA binding"/>
    <property type="evidence" value="ECO:0007669"/>
    <property type="project" value="InterPro"/>
</dbReference>
<dbReference type="FunFam" id="1.25.40.10:FF:000813">
    <property type="entry name" value="Pentatricopeptide repeat-containing protein"/>
    <property type="match status" value="1"/>
</dbReference>
<dbReference type="Pfam" id="PF13041">
    <property type="entry name" value="PPR_2"/>
    <property type="match status" value="1"/>
</dbReference>
<dbReference type="AlphaFoldDB" id="A0A6G1FEE8"/>
<dbReference type="InterPro" id="IPR046960">
    <property type="entry name" value="PPR_At4g14850-like_plant"/>
</dbReference>
<keyword evidence="2" id="KW-0809">Transit peptide</keyword>
<accession>A0A6G1FEE8</accession>
<organism evidence="4 5">
    <name type="scientific">Oryza meyeriana var. granulata</name>
    <dbReference type="NCBI Taxonomy" id="110450"/>
    <lineage>
        <taxon>Eukaryota</taxon>
        <taxon>Viridiplantae</taxon>
        <taxon>Streptophyta</taxon>
        <taxon>Embryophyta</taxon>
        <taxon>Tracheophyta</taxon>
        <taxon>Spermatophyta</taxon>
        <taxon>Magnoliopsida</taxon>
        <taxon>Liliopsida</taxon>
        <taxon>Poales</taxon>
        <taxon>Poaceae</taxon>
        <taxon>BOP clade</taxon>
        <taxon>Oryzoideae</taxon>
        <taxon>Oryzeae</taxon>
        <taxon>Oryzinae</taxon>
        <taxon>Oryza</taxon>
        <taxon>Oryza meyeriana</taxon>
    </lineage>
</organism>
<protein>
    <recommendedName>
        <fullName evidence="6">Pentatricopeptide repeat-containing protein</fullName>
    </recommendedName>
</protein>
<gene>
    <name evidence="4" type="ORF">E2562_031730</name>
</gene>
<evidence type="ECO:0000313" key="5">
    <source>
        <dbReference type="Proteomes" id="UP000479710"/>
    </source>
</evidence>
<reference evidence="4 5" key="1">
    <citation type="submission" date="2019-11" db="EMBL/GenBank/DDBJ databases">
        <title>Whole genome sequence of Oryza granulata.</title>
        <authorList>
            <person name="Li W."/>
        </authorList>
    </citation>
    <scope>NUCLEOTIDE SEQUENCE [LARGE SCALE GENOMIC DNA]</scope>
    <source>
        <strain evidence="5">cv. Menghai</strain>
        <tissue evidence="4">Leaf</tissue>
    </source>
</reference>
<keyword evidence="1" id="KW-0677">Repeat</keyword>
<evidence type="ECO:0008006" key="6">
    <source>
        <dbReference type="Google" id="ProtNLM"/>
    </source>
</evidence>
<dbReference type="FunFam" id="1.25.40.10:FF:000893">
    <property type="entry name" value="Pentatricopeptide repeat-containing protein"/>
    <property type="match status" value="1"/>
</dbReference>
<proteinExistence type="predicted"/>
<dbReference type="GO" id="GO:0009451">
    <property type="term" value="P:RNA modification"/>
    <property type="evidence" value="ECO:0007669"/>
    <property type="project" value="InterPro"/>
</dbReference>
<evidence type="ECO:0000256" key="2">
    <source>
        <dbReference type="ARBA" id="ARBA00022946"/>
    </source>
</evidence>
<dbReference type="Gene3D" id="1.25.40.10">
    <property type="entry name" value="Tetratricopeptide repeat domain"/>
    <property type="match status" value="2"/>
</dbReference>
<keyword evidence="5" id="KW-1185">Reference proteome</keyword>
<feature type="repeat" description="PPR" evidence="3">
    <location>
        <begin position="69"/>
        <end position="103"/>
    </location>
</feature>
<dbReference type="PANTHER" id="PTHR47926">
    <property type="entry name" value="PENTATRICOPEPTIDE REPEAT-CONTAINING PROTEIN"/>
    <property type="match status" value="1"/>
</dbReference>
<sequence>MAWLPSPPPTSLPRASRVCLGVAYAAPHRSVESVPDPAAQLSLMRAHARAGRMQPARQAFDAMPPRDRSLIAWTALMSGYATHGPASEALDLLLRMVESPLRPDAFVFSVALRACAAVGSLGVGRQVHAAAAKMGYVGADLFVANGLVTMYASCRSLGCAEKVFDCIAAPDLVSWTSMLSAYTENGRDTQALMLFIEMVNGGVSCDAHTLSIALRAASSLAHVRLGYQLHCYMIKACFVNSEFLENCLIEFYGRCRELQLMQKVFDEMNVKDLVSWNAVIQCYADNLCDEGALVHFRDLMYKCAECDEYTLGSVLHVITRRKAGSVHCGQQFEVLCF</sequence>
<dbReference type="Pfam" id="PF01535">
    <property type="entry name" value="PPR"/>
    <property type="match status" value="3"/>
</dbReference>
<feature type="repeat" description="PPR" evidence="3">
    <location>
        <begin position="171"/>
        <end position="205"/>
    </location>
</feature>